<keyword evidence="3" id="KW-1185">Reference proteome</keyword>
<protein>
    <submittedName>
        <fullName evidence="2">Uncharacterized protein</fullName>
    </submittedName>
</protein>
<accession>A0AAQ4EEP1</accession>
<evidence type="ECO:0000313" key="2">
    <source>
        <dbReference type="EMBL" id="KAK8773259.1"/>
    </source>
</evidence>
<organism evidence="2 3">
    <name type="scientific">Amblyomma americanum</name>
    <name type="common">Lone star tick</name>
    <dbReference type="NCBI Taxonomy" id="6943"/>
    <lineage>
        <taxon>Eukaryota</taxon>
        <taxon>Metazoa</taxon>
        <taxon>Ecdysozoa</taxon>
        <taxon>Arthropoda</taxon>
        <taxon>Chelicerata</taxon>
        <taxon>Arachnida</taxon>
        <taxon>Acari</taxon>
        <taxon>Parasitiformes</taxon>
        <taxon>Ixodida</taxon>
        <taxon>Ixodoidea</taxon>
        <taxon>Ixodidae</taxon>
        <taxon>Amblyomminae</taxon>
        <taxon>Amblyomma</taxon>
    </lineage>
</organism>
<keyword evidence="1" id="KW-0472">Membrane</keyword>
<feature type="transmembrane region" description="Helical" evidence="1">
    <location>
        <begin position="15"/>
        <end position="36"/>
    </location>
</feature>
<evidence type="ECO:0000256" key="1">
    <source>
        <dbReference type="SAM" id="Phobius"/>
    </source>
</evidence>
<keyword evidence="1" id="KW-0812">Transmembrane</keyword>
<dbReference type="EMBL" id="JARKHS020017163">
    <property type="protein sequence ID" value="KAK8773259.1"/>
    <property type="molecule type" value="Genomic_DNA"/>
</dbReference>
<reference evidence="2 3" key="1">
    <citation type="journal article" date="2023" name="Arcadia Sci">
        <title>De novo assembly of a long-read Amblyomma americanum tick genome.</title>
        <authorList>
            <person name="Chou S."/>
            <person name="Poskanzer K.E."/>
            <person name="Rollins M."/>
            <person name="Thuy-Boun P.S."/>
        </authorList>
    </citation>
    <scope>NUCLEOTIDE SEQUENCE [LARGE SCALE GENOMIC DNA]</scope>
    <source>
        <strain evidence="2">F_SG_1</strain>
        <tissue evidence="2">Salivary glands</tissue>
    </source>
</reference>
<dbReference type="AlphaFoldDB" id="A0AAQ4EEP1"/>
<evidence type="ECO:0000313" key="3">
    <source>
        <dbReference type="Proteomes" id="UP001321473"/>
    </source>
</evidence>
<proteinExistence type="predicted"/>
<name>A0AAQ4EEP1_AMBAM</name>
<sequence>MVMYLLMSHSITYQWYAHLAFLLAFTYCFNNTLIIISGVASPCTQMHLPETLFVSMPAFFTTVPRQC</sequence>
<keyword evidence="1" id="KW-1133">Transmembrane helix</keyword>
<gene>
    <name evidence="2" type="ORF">V5799_012209</name>
</gene>
<dbReference type="Proteomes" id="UP001321473">
    <property type="component" value="Unassembled WGS sequence"/>
</dbReference>
<comment type="caution">
    <text evidence="2">The sequence shown here is derived from an EMBL/GenBank/DDBJ whole genome shotgun (WGS) entry which is preliminary data.</text>
</comment>